<feature type="domain" description="VTT" evidence="8">
    <location>
        <begin position="36"/>
        <end position="160"/>
    </location>
</feature>
<feature type="transmembrane region" description="Helical" evidence="7">
    <location>
        <begin position="56"/>
        <end position="77"/>
    </location>
</feature>
<keyword evidence="4 7" id="KW-0812">Transmembrane</keyword>
<evidence type="ECO:0000313" key="10">
    <source>
        <dbReference type="Proteomes" id="UP000185491"/>
    </source>
</evidence>
<protein>
    <submittedName>
        <fullName evidence="9">Membrane protein</fullName>
    </submittedName>
</protein>
<keyword evidence="6 7" id="KW-0472">Membrane</keyword>
<name>A0A1L7D0T9_9CORY</name>
<dbReference type="STRING" id="161895.CPHO_01215"/>
<gene>
    <name evidence="9" type="ORF">CPHO_01215</name>
</gene>
<keyword evidence="5 7" id="KW-1133">Transmembrane helix</keyword>
<keyword evidence="10" id="KW-1185">Reference proteome</keyword>
<feature type="transmembrane region" description="Helical" evidence="7">
    <location>
        <begin position="168"/>
        <end position="188"/>
    </location>
</feature>
<feature type="transmembrane region" description="Helical" evidence="7">
    <location>
        <begin position="111"/>
        <end position="133"/>
    </location>
</feature>
<dbReference type="Proteomes" id="UP000185491">
    <property type="component" value="Chromosome"/>
</dbReference>
<dbReference type="PANTHER" id="PTHR42709:SF6">
    <property type="entry name" value="UNDECAPRENYL PHOSPHATE TRANSPORTER A"/>
    <property type="match status" value="1"/>
</dbReference>
<dbReference type="InterPro" id="IPR051311">
    <property type="entry name" value="DedA_domain"/>
</dbReference>
<proteinExistence type="inferred from homology"/>
<dbReference type="Pfam" id="PF09335">
    <property type="entry name" value="VTT_dom"/>
    <property type="match status" value="1"/>
</dbReference>
<evidence type="ECO:0000256" key="5">
    <source>
        <dbReference type="ARBA" id="ARBA00022989"/>
    </source>
</evidence>
<evidence type="ECO:0000256" key="3">
    <source>
        <dbReference type="ARBA" id="ARBA00022475"/>
    </source>
</evidence>
<sequence length="209" mass="22914">MVDSVVSVIETVMGTTWIYPLMGALIFFDCFFPVLPSEVPLNLVGTWYGVQGFPDLRTMFIIAVVAAVTGDNLCYLLSTRLIHFVNRAQPGTSTFRALGWVRRNMKRNAGAAIVIARFIPSARLIMTVLLGAMRYPWPLFFFFDTVGVTIWAFQSLAIGWLGGTLFGGNPAVAIAVSILAAVALGYGLQRGINAFLNWRDVRRGFAATP</sequence>
<evidence type="ECO:0000256" key="6">
    <source>
        <dbReference type="ARBA" id="ARBA00023136"/>
    </source>
</evidence>
<organism evidence="9 10">
    <name type="scientific">Corynebacterium phocae</name>
    <dbReference type="NCBI Taxonomy" id="161895"/>
    <lineage>
        <taxon>Bacteria</taxon>
        <taxon>Bacillati</taxon>
        <taxon>Actinomycetota</taxon>
        <taxon>Actinomycetes</taxon>
        <taxon>Mycobacteriales</taxon>
        <taxon>Corynebacteriaceae</taxon>
        <taxon>Corynebacterium</taxon>
    </lineage>
</organism>
<evidence type="ECO:0000256" key="7">
    <source>
        <dbReference type="SAM" id="Phobius"/>
    </source>
</evidence>
<evidence type="ECO:0000256" key="4">
    <source>
        <dbReference type="ARBA" id="ARBA00022692"/>
    </source>
</evidence>
<dbReference type="InterPro" id="IPR032816">
    <property type="entry name" value="VTT_dom"/>
</dbReference>
<evidence type="ECO:0000256" key="1">
    <source>
        <dbReference type="ARBA" id="ARBA00004651"/>
    </source>
</evidence>
<evidence type="ECO:0000256" key="2">
    <source>
        <dbReference type="ARBA" id="ARBA00010792"/>
    </source>
</evidence>
<reference evidence="9 10" key="1">
    <citation type="submission" date="2014-08" db="EMBL/GenBank/DDBJ databases">
        <title>Complete genome sequence of Corynebacterium phocae M408/89/1(T)(=DSM 44612(T)), isolated from the common seal (Phoca vitulina).</title>
        <authorList>
            <person name="Ruckert C."/>
            <person name="Albersmeier A."/>
            <person name="Winkler A."/>
            <person name="Kalinowski J."/>
        </authorList>
    </citation>
    <scope>NUCLEOTIDE SEQUENCE [LARGE SCALE GENOMIC DNA]</scope>
    <source>
        <strain evidence="9 10">M408/89/1</strain>
    </source>
</reference>
<dbReference type="PANTHER" id="PTHR42709">
    <property type="entry name" value="ALKALINE PHOSPHATASE LIKE PROTEIN"/>
    <property type="match status" value="1"/>
</dbReference>
<dbReference type="GO" id="GO:0005886">
    <property type="term" value="C:plasma membrane"/>
    <property type="evidence" value="ECO:0007669"/>
    <property type="project" value="UniProtKB-SubCell"/>
</dbReference>
<keyword evidence="3" id="KW-1003">Cell membrane</keyword>
<dbReference type="AlphaFoldDB" id="A0A1L7D0T9"/>
<feature type="transmembrane region" description="Helical" evidence="7">
    <location>
        <begin position="139"/>
        <end position="161"/>
    </location>
</feature>
<evidence type="ECO:0000259" key="8">
    <source>
        <dbReference type="Pfam" id="PF09335"/>
    </source>
</evidence>
<accession>A0A1L7D0T9</accession>
<dbReference type="EMBL" id="CP009249">
    <property type="protein sequence ID" value="APT91766.1"/>
    <property type="molecule type" value="Genomic_DNA"/>
</dbReference>
<dbReference type="OrthoDB" id="9813426at2"/>
<comment type="subcellular location">
    <subcellularLocation>
        <location evidence="1">Cell membrane</location>
        <topology evidence="1">Multi-pass membrane protein</topology>
    </subcellularLocation>
</comment>
<evidence type="ECO:0000313" key="9">
    <source>
        <dbReference type="EMBL" id="APT91766.1"/>
    </source>
</evidence>
<dbReference type="RefSeq" id="WP_075732517.1">
    <property type="nucleotide sequence ID" value="NZ_CP009249.1"/>
</dbReference>
<comment type="similarity">
    <text evidence="2">Belongs to the DedA family.</text>
</comment>
<dbReference type="KEGG" id="cpho:CPHO_01215"/>